<feature type="domain" description="Pyrin" evidence="1">
    <location>
        <begin position="1"/>
        <end position="71"/>
    </location>
</feature>
<protein>
    <recommendedName>
        <fullName evidence="1">Pyrin domain-containing protein</fullName>
    </recommendedName>
</protein>
<name>A0A3B3SWY7_9TELE</name>
<dbReference type="AlphaFoldDB" id="A0A3B3SWY7"/>
<reference evidence="2" key="2">
    <citation type="submission" date="2025-09" db="UniProtKB">
        <authorList>
            <consortium name="Ensembl"/>
        </authorList>
    </citation>
    <scope>IDENTIFICATION</scope>
</reference>
<accession>A0A3B3SWY7</accession>
<evidence type="ECO:0000313" key="3">
    <source>
        <dbReference type="Proteomes" id="UP000261540"/>
    </source>
</evidence>
<evidence type="ECO:0000259" key="1">
    <source>
        <dbReference type="PROSITE" id="PS50824"/>
    </source>
</evidence>
<dbReference type="Pfam" id="PF02758">
    <property type="entry name" value="PYRIN"/>
    <property type="match status" value="1"/>
</dbReference>
<organism evidence="2 3">
    <name type="scientific">Paramormyrops kingsleyae</name>
    <dbReference type="NCBI Taxonomy" id="1676925"/>
    <lineage>
        <taxon>Eukaryota</taxon>
        <taxon>Metazoa</taxon>
        <taxon>Chordata</taxon>
        <taxon>Craniata</taxon>
        <taxon>Vertebrata</taxon>
        <taxon>Euteleostomi</taxon>
        <taxon>Actinopterygii</taxon>
        <taxon>Neopterygii</taxon>
        <taxon>Teleostei</taxon>
        <taxon>Osteoglossocephala</taxon>
        <taxon>Osteoglossomorpha</taxon>
        <taxon>Osteoglossiformes</taxon>
        <taxon>Mormyridae</taxon>
        <taxon>Paramormyrops</taxon>
    </lineage>
</organism>
<dbReference type="SMART" id="SM01289">
    <property type="entry name" value="PYRIN"/>
    <property type="match status" value="1"/>
</dbReference>
<keyword evidence="3" id="KW-1185">Reference proteome</keyword>
<dbReference type="Proteomes" id="UP000261540">
    <property type="component" value="Unplaced"/>
</dbReference>
<dbReference type="Gene3D" id="1.10.533.10">
    <property type="entry name" value="Death Domain, Fas"/>
    <property type="match status" value="1"/>
</dbReference>
<dbReference type="PROSITE" id="PS50824">
    <property type="entry name" value="DAPIN"/>
    <property type="match status" value="1"/>
</dbReference>
<dbReference type="SUPFAM" id="SSF47986">
    <property type="entry name" value="DEATH domain"/>
    <property type="match status" value="1"/>
</dbReference>
<dbReference type="Ensembl" id="ENSPKIT00000016200.1">
    <property type="protein sequence ID" value="ENSPKIP00000035272.1"/>
    <property type="gene ID" value="ENSPKIG00000014298.1"/>
</dbReference>
<sequence>MKEFKWKLSHTKYKVLKPLPRGQVKHLDRIDLADRMISYYMEADALEVTLEILKNMNLNDLDERLNEDLQKCNHAFNFSCFSYKIFRLLNAYTVLCKSLRQSKEMFKALTHFDRHNIIVLPQHKDNLNIIVFPCLRLLHSTVLYSIIWEMMNSLLQTDAEDRMNLSNFR</sequence>
<dbReference type="InterPro" id="IPR011029">
    <property type="entry name" value="DEATH-like_dom_sf"/>
</dbReference>
<evidence type="ECO:0000313" key="2">
    <source>
        <dbReference type="Ensembl" id="ENSPKIP00000035272.1"/>
    </source>
</evidence>
<dbReference type="GeneTree" id="ENSGT00940000177436"/>
<proteinExistence type="predicted"/>
<dbReference type="InterPro" id="IPR004020">
    <property type="entry name" value="DAPIN"/>
</dbReference>
<reference evidence="2" key="1">
    <citation type="submission" date="2025-08" db="UniProtKB">
        <authorList>
            <consortium name="Ensembl"/>
        </authorList>
    </citation>
    <scope>IDENTIFICATION</scope>
</reference>
<dbReference type="CDD" id="cd08321">
    <property type="entry name" value="Pyrin_ASC-like"/>
    <property type="match status" value="1"/>
</dbReference>
<dbReference type="STRING" id="1676925.ENSPKIP00000035272"/>